<evidence type="ECO:0000256" key="3">
    <source>
        <dbReference type="PROSITE-ProRule" id="PRU00289"/>
    </source>
</evidence>
<comment type="caution">
    <text evidence="6">The sequence shown here is derived from an EMBL/GenBank/DDBJ whole genome shotgun (WGS) entry which is preliminary data.</text>
</comment>
<evidence type="ECO:0000313" key="6">
    <source>
        <dbReference type="EMBL" id="MCF1595837.1"/>
    </source>
</evidence>
<keyword evidence="7" id="KW-1185">Reference proteome</keyword>
<name>A0A9X1PYR6_STRM4</name>
<dbReference type="Proteomes" id="UP001139384">
    <property type="component" value="Unassembled WGS sequence"/>
</dbReference>
<evidence type="ECO:0000256" key="2">
    <source>
        <dbReference type="ARBA" id="ARBA00022840"/>
    </source>
</evidence>
<dbReference type="Gene3D" id="3.40.50.300">
    <property type="entry name" value="P-loop containing nucleotide triphosphate hydrolases"/>
    <property type="match status" value="3"/>
</dbReference>
<dbReference type="SUPFAM" id="SSF52540">
    <property type="entry name" value="P-loop containing nucleoside triphosphate hydrolases"/>
    <property type="match status" value="3"/>
</dbReference>
<evidence type="ECO:0000256" key="4">
    <source>
        <dbReference type="SAM" id="MobiDB-lite"/>
    </source>
</evidence>
<accession>A0A9X1PYR6</accession>
<feature type="region of interest" description="Disordered" evidence="4">
    <location>
        <begin position="306"/>
        <end position="329"/>
    </location>
</feature>
<dbReference type="InterPro" id="IPR050206">
    <property type="entry name" value="FtsK/SpoIIIE/SftA"/>
</dbReference>
<dbReference type="Pfam" id="PF01580">
    <property type="entry name" value="FtsK_SpoIIIE"/>
    <property type="match status" value="2"/>
</dbReference>
<feature type="domain" description="FtsK" evidence="5">
    <location>
        <begin position="1152"/>
        <end position="1345"/>
    </location>
</feature>
<keyword evidence="2 3" id="KW-0067">ATP-binding</keyword>
<protein>
    <recommendedName>
        <fullName evidence="5">FtsK domain-containing protein</fullName>
    </recommendedName>
</protein>
<dbReference type="InterPro" id="IPR002543">
    <property type="entry name" value="FtsK_dom"/>
</dbReference>
<feature type="binding site" evidence="3">
    <location>
        <begin position="828"/>
        <end position="835"/>
    </location>
    <ligand>
        <name>ATP</name>
        <dbReference type="ChEBI" id="CHEBI:30616"/>
    </ligand>
</feature>
<dbReference type="SMART" id="SM00382">
    <property type="entry name" value="AAA"/>
    <property type="match status" value="2"/>
</dbReference>
<keyword evidence="1 3" id="KW-0547">Nucleotide-binding</keyword>
<dbReference type="PANTHER" id="PTHR22683:SF1">
    <property type="entry name" value="TYPE VII SECRETION SYSTEM PROTEIN ESSC"/>
    <property type="match status" value="1"/>
</dbReference>
<evidence type="ECO:0000256" key="1">
    <source>
        <dbReference type="ARBA" id="ARBA00022741"/>
    </source>
</evidence>
<dbReference type="RefSeq" id="WP_234764160.1">
    <property type="nucleotide sequence ID" value="NZ_JAKEIP010000077.1"/>
</dbReference>
<dbReference type="EMBL" id="JAKEIP010000077">
    <property type="protein sequence ID" value="MCF1595837.1"/>
    <property type="molecule type" value="Genomic_DNA"/>
</dbReference>
<proteinExistence type="predicted"/>
<feature type="domain" description="FtsK" evidence="5">
    <location>
        <begin position="810"/>
        <end position="1003"/>
    </location>
</feature>
<dbReference type="GO" id="GO:0005524">
    <property type="term" value="F:ATP binding"/>
    <property type="evidence" value="ECO:0007669"/>
    <property type="project" value="UniProtKB-UniRule"/>
</dbReference>
<dbReference type="PROSITE" id="PS50901">
    <property type="entry name" value="FTSK"/>
    <property type="match status" value="2"/>
</dbReference>
<dbReference type="InterPro" id="IPR027417">
    <property type="entry name" value="P-loop_NTPase"/>
</dbReference>
<dbReference type="GO" id="GO:0003677">
    <property type="term" value="F:DNA binding"/>
    <property type="evidence" value="ECO:0007669"/>
    <property type="project" value="InterPro"/>
</dbReference>
<gene>
    <name evidence="6" type="ORF">L0P92_19985</name>
</gene>
<evidence type="ECO:0000259" key="5">
    <source>
        <dbReference type="PROSITE" id="PS50901"/>
    </source>
</evidence>
<feature type="compositionally biased region" description="Low complexity" evidence="4">
    <location>
        <begin position="306"/>
        <end position="328"/>
    </location>
</feature>
<evidence type="ECO:0000313" key="7">
    <source>
        <dbReference type="Proteomes" id="UP001139384"/>
    </source>
</evidence>
<reference evidence="6" key="1">
    <citation type="submission" date="2022-01" db="EMBL/GenBank/DDBJ databases">
        <title>Draft Genome Sequences of Seven Type Strains of the Genus Streptomyces.</title>
        <authorList>
            <person name="Aziz S."/>
            <person name="Coretto E."/>
            <person name="Chronakova A."/>
            <person name="Sproer C."/>
            <person name="Huber K."/>
            <person name="Nouioui I."/>
            <person name="Gross H."/>
        </authorList>
    </citation>
    <scope>NUCLEOTIDE SEQUENCE</scope>
    <source>
        <strain evidence="6">DSM 103493</strain>
    </source>
</reference>
<sequence length="1732" mass="185456">MQRSTRSADRARHVYVSRPAVAAGAADGVLVRSDPTGARLLERALRSLAEPAFLLPRLSAVWLWGDEIVAEMADAPARLLPEQWRASRDARQWFLSRESAKAYEGRDPGAGGPPYPHVVTVGRDDDLRLLLNLDAGTGLCAVTGLAAFRGALLEGIAAELATSPWSGQARITCVGVAHDLGSRFPDRVEVLPDVPALLESLREFPRESLRESFLEPTAAGTGADTVLTGWAPRPAHPATAGQVILVGTEPSPAEARHLARLAAGGGRSGVRVVVGTAREELSGVAGYEIEIAPDGRVSAPLLGVEAAPGSAPPARTRARPAPRVARPPSWSAVPLVPAPRRAEVAGAYRRFTVVARGEAGQDVVLEADDSTTVRAVADQLARLGRRQTALDLFTGEGERLAPDAPLGRTPLYDGCRIFLGAPPEGPVPTDAGDLPPTAEGFAQFRDRYVSPGAGGTLSFDRRAARPAAAPRPAVADGPDGSVYSLGSVVQLALAYWRQRLDQPVETRPSLSGPGELPGEIFGARTRLWERGPDHPDHLVLRLGRSGRDPVSVDLGRSGSLVIAADRDVARGLAGWLVAQTVLLHPPSDVAVRVLTDETGEKFWHFARWLPPDGLMTRGALPVRISRDPAAHARQLEEAALIVLERLRGAPGAGALWGDTALVLVLDDLSALRASESAEQVLLRDGPDVGVYVIAVMSRAEAEDQLRPLFRYGARLVSDGEGLWLSDDAGEQPAVGTIGPRCLPDKMSPAQLDALARLLAPLRDDSAGAAAPPAERLLDLLDLDPPAAERIADRWAGTPRSPAAVLGGSADRPFVLDLRGDGPHALVTGMAGSGMEELLCAWLASLAVANRPDELNLLLVHHDGGEAFAPAALLPHTVGVHTGLDRYTAARGLTALTAELTRRQRLVKEAGTRDFEQYTVIRATDAADLPALARLVLVVCDLAALEEELPEFVSGLLDATRRGRELGVHVILATRRPADAVTSDVLDFAPLRVVLRTADPADSELLLGTPAAARLAPGRQGLAYVRRASGTLELVRRAHLSRRRERASLPRDTVRLRPIDWTGAADQAAATPPAAGAADGGEFADLVRAAAQAAATLDGLPAPHVPWPPPLPLSVRLRETGVGSDTLWPVRPRPGTRTPVVFGLRDAPATQGFEQAAWDLDRDGPLLVSGDTGSGRTQLLLTLAVAVAEQYSAQDVHLYAIDGRSGALGALTDLVHCGAVVNLEETERMRRLVDKLVDTVRNRQELFARTGIRSLHGHRQERRGGEQPPYLVLLLDGWEEFCDWANRTGNDGCVRDLAGLLQDTRTGICPVVTGGQDVLALRHGLDGCAPLVLRQADRAGYERAGLGAHPLPPALGPGRARYAGTGVETQIALPDRIQETVAETRRRDADVPLVRKPFRIRSSALAADRFSLGPSGRPVGREDVFAWLDRNYRVGAPAALLGPRRAGKSWIVKELQERMRSDGLGNVQEVVTLGNRRPGGSQDDLAVRLVPTLARVARPADALMDRAAAGAGSSRLVLLLDEVGRLTGYDPVAVSWLRDLGQAGAWLVFCGTYKDWDDASRHALAAPGSSFGNDVNKFPLGPLAEPDAREFLTGTAENEGVVIESATADRILKNVGPWPFYLQVVGDALVRAARAGNTLALHDDRELRSLIERELLVNKADVFRSRWNEIGAAAREALLETPGTPPKNPNAVQGRQLREVGLLLSRNKWLLDRPFFDWIDHAYHELHDEEQHR</sequence>
<dbReference type="PANTHER" id="PTHR22683">
    <property type="entry name" value="SPORULATION PROTEIN RELATED"/>
    <property type="match status" value="1"/>
</dbReference>
<dbReference type="InterPro" id="IPR003593">
    <property type="entry name" value="AAA+_ATPase"/>
</dbReference>
<organism evidence="6 7">
    <name type="scientific">Streptomyces muensis</name>
    <dbReference type="NCBI Taxonomy" id="1077944"/>
    <lineage>
        <taxon>Bacteria</taxon>
        <taxon>Bacillati</taxon>
        <taxon>Actinomycetota</taxon>
        <taxon>Actinomycetes</taxon>
        <taxon>Kitasatosporales</taxon>
        <taxon>Streptomycetaceae</taxon>
        <taxon>Streptomyces</taxon>
    </lineage>
</organism>
<feature type="binding site" evidence="3">
    <location>
        <begin position="1169"/>
        <end position="1176"/>
    </location>
    <ligand>
        <name>ATP</name>
        <dbReference type="ChEBI" id="CHEBI:30616"/>
    </ligand>
</feature>